<evidence type="ECO:0000313" key="5">
    <source>
        <dbReference type="Proteomes" id="UP000321548"/>
    </source>
</evidence>
<dbReference type="AlphaFoldDB" id="A0A5C8NKU3"/>
<feature type="domain" description="CBS" evidence="3">
    <location>
        <begin position="8"/>
        <end position="68"/>
    </location>
</feature>
<dbReference type="Proteomes" id="UP000321548">
    <property type="component" value="Unassembled WGS sequence"/>
</dbReference>
<keyword evidence="5" id="KW-1185">Reference proteome</keyword>
<dbReference type="EMBL" id="VDUY01000012">
    <property type="protein sequence ID" value="TXL61667.1"/>
    <property type="molecule type" value="Genomic_DNA"/>
</dbReference>
<dbReference type="PANTHER" id="PTHR43080:SF2">
    <property type="entry name" value="CBS DOMAIN-CONTAINING PROTEIN"/>
    <property type="match status" value="1"/>
</dbReference>
<keyword evidence="1 2" id="KW-0129">CBS domain</keyword>
<evidence type="ECO:0000313" key="4">
    <source>
        <dbReference type="EMBL" id="TXL61667.1"/>
    </source>
</evidence>
<dbReference type="SMART" id="SM00116">
    <property type="entry name" value="CBS"/>
    <property type="match status" value="2"/>
</dbReference>
<feature type="domain" description="CBS" evidence="3">
    <location>
        <begin position="83"/>
        <end position="138"/>
    </location>
</feature>
<dbReference type="RefSeq" id="WP_147705945.1">
    <property type="nucleotide sequence ID" value="NZ_VDUY01000012.1"/>
</dbReference>
<organism evidence="4 5">
    <name type="scientific">Zeimonas arvi</name>
    <dbReference type="NCBI Taxonomy" id="2498847"/>
    <lineage>
        <taxon>Bacteria</taxon>
        <taxon>Pseudomonadati</taxon>
        <taxon>Pseudomonadota</taxon>
        <taxon>Betaproteobacteria</taxon>
        <taxon>Burkholderiales</taxon>
        <taxon>Burkholderiaceae</taxon>
        <taxon>Zeimonas</taxon>
    </lineage>
</organism>
<dbReference type="PROSITE" id="PS51371">
    <property type="entry name" value="CBS"/>
    <property type="match status" value="2"/>
</dbReference>
<reference evidence="4 5" key="1">
    <citation type="submission" date="2019-06" db="EMBL/GenBank/DDBJ databases">
        <title>Quisquiliibacterium sp. nov., isolated from a maize field.</title>
        <authorList>
            <person name="Lin S.-Y."/>
            <person name="Tsai C.-F."/>
            <person name="Young C.-C."/>
        </authorList>
    </citation>
    <scope>NUCLEOTIDE SEQUENCE [LARGE SCALE GENOMIC DNA]</scope>
    <source>
        <strain evidence="4 5">CC-CFT501</strain>
    </source>
</reference>
<gene>
    <name evidence="4" type="ORF">FHP08_18260</name>
</gene>
<dbReference type="Pfam" id="PF00571">
    <property type="entry name" value="CBS"/>
    <property type="match status" value="2"/>
</dbReference>
<name>A0A5C8NKU3_9BURK</name>
<sequence length="154" mass="17423">MQVSEVLRVKGNTLFTVTPDTMLSDCVVTMAEHDIGSLVVMERGKLAGMLTFREVLRVLAKRQLEHRSGPTPPVAEIVVRDVMNPEPQVAAPAMEVNELRRLMLEHHQRYMPVMDDETLLGVISFHDVAKAVLEEQGFENRMLKAYIRDWPAEG</sequence>
<evidence type="ECO:0000259" key="3">
    <source>
        <dbReference type="PROSITE" id="PS51371"/>
    </source>
</evidence>
<accession>A0A5C8NKU3</accession>
<dbReference type="SUPFAM" id="SSF54631">
    <property type="entry name" value="CBS-domain pair"/>
    <property type="match status" value="1"/>
</dbReference>
<dbReference type="Gene3D" id="3.10.580.10">
    <property type="entry name" value="CBS-domain"/>
    <property type="match status" value="1"/>
</dbReference>
<proteinExistence type="predicted"/>
<dbReference type="OrthoDB" id="9807125at2"/>
<dbReference type="PANTHER" id="PTHR43080">
    <property type="entry name" value="CBS DOMAIN-CONTAINING PROTEIN CBSX3, MITOCHONDRIAL"/>
    <property type="match status" value="1"/>
</dbReference>
<evidence type="ECO:0000256" key="2">
    <source>
        <dbReference type="PROSITE-ProRule" id="PRU00703"/>
    </source>
</evidence>
<evidence type="ECO:0000256" key="1">
    <source>
        <dbReference type="ARBA" id="ARBA00023122"/>
    </source>
</evidence>
<dbReference type="InterPro" id="IPR000644">
    <property type="entry name" value="CBS_dom"/>
</dbReference>
<protein>
    <submittedName>
        <fullName evidence="4">CBS domain-containing protein</fullName>
    </submittedName>
</protein>
<dbReference type="InterPro" id="IPR046342">
    <property type="entry name" value="CBS_dom_sf"/>
</dbReference>
<comment type="caution">
    <text evidence="4">The sequence shown here is derived from an EMBL/GenBank/DDBJ whole genome shotgun (WGS) entry which is preliminary data.</text>
</comment>
<dbReference type="InterPro" id="IPR051257">
    <property type="entry name" value="Diverse_CBS-Domain"/>
</dbReference>